<gene>
    <name evidence="9" type="ORF">PPYR1160_LOCUS12450</name>
</gene>
<evidence type="ECO:0000256" key="6">
    <source>
        <dbReference type="ARBA" id="ARBA00023180"/>
    </source>
</evidence>
<dbReference type="GO" id="GO:0016020">
    <property type="term" value="C:membrane"/>
    <property type="evidence" value="ECO:0007669"/>
    <property type="project" value="UniProtKB-SubCell"/>
</dbReference>
<reference evidence="9" key="1">
    <citation type="submission" date="2021-01" db="EMBL/GenBank/DDBJ databases">
        <authorList>
            <person name="Corre E."/>
            <person name="Pelletier E."/>
            <person name="Niang G."/>
            <person name="Scheremetjew M."/>
            <person name="Finn R."/>
            <person name="Kale V."/>
            <person name="Holt S."/>
            <person name="Cochrane G."/>
            <person name="Meng A."/>
            <person name="Brown T."/>
            <person name="Cohen L."/>
        </authorList>
    </citation>
    <scope>NUCLEOTIDE SEQUENCE</scope>
    <source>
        <strain evidence="9">CCMP2078</strain>
    </source>
</reference>
<comment type="subcellular location">
    <subcellularLocation>
        <location evidence="1">Membrane</location>
        <topology evidence="1">Single-pass type II membrane protein</topology>
    </subcellularLocation>
</comment>
<keyword evidence="2" id="KW-0812">Transmembrane</keyword>
<evidence type="ECO:0008006" key="10">
    <source>
        <dbReference type="Google" id="ProtNLM"/>
    </source>
</evidence>
<feature type="signal peptide" evidence="8">
    <location>
        <begin position="1"/>
        <end position="25"/>
    </location>
</feature>
<dbReference type="Gene3D" id="3.90.550.10">
    <property type="entry name" value="Spore Coat Polysaccharide Biosynthesis Protein SpsA, Chain A"/>
    <property type="match status" value="1"/>
</dbReference>
<dbReference type="Pfam" id="PF13896">
    <property type="entry name" value="Glyco_transf_49"/>
    <property type="match status" value="1"/>
</dbReference>
<sequence>MTWRGALLTALVLSVSLSRIRPSAAAKASANITAVAEQQKMALVTKPSSHMVRTFDITLVTIATYDRMPLFKLLIERWQGPAVFLCVIEGASQKERPKWQKALHKAAGKGRLKMGRVYISPTAPDEFPINRFRNMAISKVATSHLFYVDVDFVPSATSYQDAKQLLLKNREYSQDRTYAFVVPAFMYAGSCQDVKACLKQFGDEIPGTFPQLMSQVQQRKSKVMAFGSKSAAQDSTDYDKWMSQGAEEVRPIECLSNLRYEPYVIVRKSDLLPSFDERFTGYGKNKIQWIVHLRYLGFKFMVLPQVFLTHFPHPPSDSKNSWDSGHRQRMDKLYLDFLEELHMLAVNRGTKLQIRLCEEASGTPEEDEDSPMIIHEDGR</sequence>
<evidence type="ECO:0000256" key="8">
    <source>
        <dbReference type="SAM" id="SignalP"/>
    </source>
</evidence>
<evidence type="ECO:0000256" key="1">
    <source>
        <dbReference type="ARBA" id="ARBA00004606"/>
    </source>
</evidence>
<dbReference type="GO" id="GO:0042285">
    <property type="term" value="F:xylosyltransferase activity"/>
    <property type="evidence" value="ECO:0007669"/>
    <property type="project" value="TreeGrafter"/>
</dbReference>
<dbReference type="PANTHER" id="PTHR12270:SF52">
    <property type="entry name" value="GLYCOSYLTRANSFERASE-LIKE PROTEIN GNT13-RELATED"/>
    <property type="match status" value="1"/>
</dbReference>
<evidence type="ECO:0000256" key="4">
    <source>
        <dbReference type="ARBA" id="ARBA00022989"/>
    </source>
</evidence>
<keyword evidence="8" id="KW-0732">Signal</keyword>
<keyword evidence="6" id="KW-0325">Glycoprotein</keyword>
<dbReference type="SUPFAM" id="SSF53448">
    <property type="entry name" value="Nucleotide-diphospho-sugar transferases"/>
    <property type="match status" value="1"/>
</dbReference>
<feature type="chain" id="PRO_5031035134" description="Glycosyltransferase-like protein LARGE2" evidence="8">
    <location>
        <begin position="26"/>
        <end position="379"/>
    </location>
</feature>
<dbReference type="AlphaFoldDB" id="A0A7R9YFG5"/>
<evidence type="ECO:0000256" key="5">
    <source>
        <dbReference type="ARBA" id="ARBA00023136"/>
    </source>
</evidence>
<name>A0A7R9YFG5_9STRA</name>
<evidence type="ECO:0000256" key="7">
    <source>
        <dbReference type="SAM" id="MobiDB-lite"/>
    </source>
</evidence>
<dbReference type="InterPro" id="IPR051292">
    <property type="entry name" value="Xyl/GlcA_transferase"/>
</dbReference>
<protein>
    <recommendedName>
        <fullName evidence="10">Glycosyltransferase-like protein LARGE2</fullName>
    </recommendedName>
</protein>
<dbReference type="GO" id="GO:0015020">
    <property type="term" value="F:glucuronosyltransferase activity"/>
    <property type="evidence" value="ECO:0007669"/>
    <property type="project" value="TreeGrafter"/>
</dbReference>
<keyword evidence="5" id="KW-0472">Membrane</keyword>
<dbReference type="EMBL" id="HBEA01016326">
    <property type="protein sequence ID" value="CAD8262948.1"/>
    <property type="molecule type" value="Transcribed_RNA"/>
</dbReference>
<evidence type="ECO:0000313" key="9">
    <source>
        <dbReference type="EMBL" id="CAD8262948.1"/>
    </source>
</evidence>
<evidence type="ECO:0000256" key="3">
    <source>
        <dbReference type="ARBA" id="ARBA00022968"/>
    </source>
</evidence>
<accession>A0A7R9YFG5</accession>
<dbReference type="GO" id="GO:0035269">
    <property type="term" value="P:protein O-linked glycosylation via mannose"/>
    <property type="evidence" value="ECO:0007669"/>
    <property type="project" value="TreeGrafter"/>
</dbReference>
<feature type="region of interest" description="Disordered" evidence="7">
    <location>
        <begin position="359"/>
        <end position="379"/>
    </location>
</feature>
<evidence type="ECO:0000256" key="2">
    <source>
        <dbReference type="ARBA" id="ARBA00022692"/>
    </source>
</evidence>
<proteinExistence type="predicted"/>
<dbReference type="InterPro" id="IPR029044">
    <property type="entry name" value="Nucleotide-diphossugar_trans"/>
</dbReference>
<keyword evidence="3" id="KW-0735">Signal-anchor</keyword>
<keyword evidence="4" id="KW-1133">Transmembrane helix</keyword>
<dbReference type="PANTHER" id="PTHR12270">
    <property type="entry name" value="GLYCOSYLTRANSFERASE-RELATED"/>
    <property type="match status" value="1"/>
</dbReference>
<organism evidence="9">
    <name type="scientific">Pinguiococcus pyrenoidosus</name>
    <dbReference type="NCBI Taxonomy" id="172671"/>
    <lineage>
        <taxon>Eukaryota</taxon>
        <taxon>Sar</taxon>
        <taxon>Stramenopiles</taxon>
        <taxon>Ochrophyta</taxon>
        <taxon>Pinguiophyceae</taxon>
        <taxon>Pinguiochrysidales</taxon>
        <taxon>Pinguiochrysidaceae</taxon>
        <taxon>Pinguiococcus</taxon>
    </lineage>
</organism>